<dbReference type="OrthoDB" id="114886at2"/>
<dbReference type="FunFam" id="1.10.4200.10:FF:000001">
    <property type="entry name" value="Triphosphoribosyl-dephospho-CoA synthase CitG"/>
    <property type="match status" value="1"/>
</dbReference>
<evidence type="ECO:0000256" key="2">
    <source>
        <dbReference type="ARBA" id="ARBA00006812"/>
    </source>
</evidence>
<dbReference type="Gene3D" id="1.10.4200.10">
    <property type="entry name" value="Triphosphoribosyl-dephospho-CoA protein"/>
    <property type="match status" value="2"/>
</dbReference>
<dbReference type="InterPro" id="IPR002736">
    <property type="entry name" value="CitG"/>
</dbReference>
<dbReference type="AlphaFoldDB" id="A0A447V5J1"/>
<proteinExistence type="inferred from homology"/>
<evidence type="ECO:0000256" key="1">
    <source>
        <dbReference type="ARBA" id="ARBA00001210"/>
    </source>
</evidence>
<reference evidence="7 8" key="1">
    <citation type="submission" date="2018-12" db="EMBL/GenBank/DDBJ databases">
        <authorList>
            <consortium name="Pathogen Informatics"/>
        </authorList>
    </citation>
    <scope>NUCLEOTIDE SEQUENCE [LARGE SCALE GENOMIC DNA]</scope>
    <source>
        <strain evidence="7 8">NCTC11466</strain>
    </source>
</reference>
<protein>
    <recommendedName>
        <fullName evidence="6">Probable 2-(5''-triphosphoribosyl)-3'-dephosphocoenzyme-A synthase</fullName>
        <shortName evidence="6">2-(5''-triphosphoribosyl)-3'-dephospho-CoA synthase</shortName>
        <ecNumber evidence="6">2.4.2.52</ecNumber>
    </recommendedName>
</protein>
<comment type="catalytic activity">
    <reaction evidence="1 6">
        <text>3'-dephospho-CoA + ATP = 2'-(5''-triphospho-alpha-D-ribosyl)-3'-dephospho-CoA + adenine</text>
        <dbReference type="Rhea" id="RHEA:15117"/>
        <dbReference type="ChEBI" id="CHEBI:16708"/>
        <dbReference type="ChEBI" id="CHEBI:30616"/>
        <dbReference type="ChEBI" id="CHEBI:57328"/>
        <dbReference type="ChEBI" id="CHEBI:61378"/>
        <dbReference type="EC" id="2.4.2.52"/>
    </reaction>
</comment>
<evidence type="ECO:0000256" key="4">
    <source>
        <dbReference type="ARBA" id="ARBA00022741"/>
    </source>
</evidence>
<keyword evidence="4 6" id="KW-0547">Nucleotide-binding</keyword>
<gene>
    <name evidence="6" type="primary">citG</name>
    <name evidence="7" type="ORF">NCTC11466_03333</name>
</gene>
<evidence type="ECO:0000313" key="7">
    <source>
        <dbReference type="EMBL" id="VEB99688.1"/>
    </source>
</evidence>
<evidence type="ECO:0000256" key="3">
    <source>
        <dbReference type="ARBA" id="ARBA00022679"/>
    </source>
</evidence>
<dbReference type="HAMAP" id="MF_00397">
    <property type="entry name" value="CitG"/>
    <property type="match status" value="1"/>
</dbReference>
<keyword evidence="5 6" id="KW-0067">ATP-binding</keyword>
<accession>A0A447V5J1</accession>
<dbReference type="EMBL" id="LR134201">
    <property type="protein sequence ID" value="VEB99688.1"/>
    <property type="molecule type" value="Genomic_DNA"/>
</dbReference>
<dbReference type="EC" id="2.4.2.52" evidence="6"/>
<dbReference type="GO" id="GO:0051191">
    <property type="term" value="P:prosthetic group biosynthetic process"/>
    <property type="evidence" value="ECO:0007669"/>
    <property type="project" value="TreeGrafter"/>
</dbReference>
<name>A0A447V5J1_9ENTR</name>
<dbReference type="Pfam" id="PF01874">
    <property type="entry name" value="CitG"/>
    <property type="match status" value="1"/>
</dbReference>
<dbReference type="GO" id="GO:0005524">
    <property type="term" value="F:ATP binding"/>
    <property type="evidence" value="ECO:0007669"/>
    <property type="project" value="UniProtKB-KW"/>
</dbReference>
<dbReference type="KEGG" id="clap:NCTC11466_03333"/>
<dbReference type="PANTHER" id="PTHR30201">
    <property type="entry name" value="TRIPHOSPHORIBOSYL-DEPHOSPHO-COA SYNTHASE"/>
    <property type="match status" value="1"/>
</dbReference>
<evidence type="ECO:0000313" key="8">
    <source>
        <dbReference type="Proteomes" id="UP000274122"/>
    </source>
</evidence>
<dbReference type="InterPro" id="IPR017551">
    <property type="entry name" value="TriPribosyl-deP-CoA_syn_CitG"/>
</dbReference>
<dbReference type="GO" id="GO:0046917">
    <property type="term" value="F:triphosphoribosyl-dephospho-CoA synthase activity"/>
    <property type="evidence" value="ECO:0007669"/>
    <property type="project" value="UniProtKB-UniRule"/>
</dbReference>
<keyword evidence="3 6" id="KW-0808">Transferase</keyword>
<evidence type="ECO:0000256" key="5">
    <source>
        <dbReference type="ARBA" id="ARBA00022840"/>
    </source>
</evidence>
<dbReference type="Proteomes" id="UP000274122">
    <property type="component" value="Chromosome"/>
</dbReference>
<dbReference type="RefSeq" id="WP_126357188.1">
    <property type="nucleotide sequence ID" value="NZ_LR134201.1"/>
</dbReference>
<dbReference type="PANTHER" id="PTHR30201:SF2">
    <property type="entry name" value="2-(5''-TRIPHOSPHORIBOSYL)-3'-DEPHOSPHOCOENZYME-A SYNTHASE"/>
    <property type="match status" value="1"/>
</dbReference>
<dbReference type="NCBIfam" id="TIGR03125">
    <property type="entry name" value="citrate_citG"/>
    <property type="match status" value="1"/>
</dbReference>
<keyword evidence="8" id="KW-1185">Reference proteome</keyword>
<evidence type="ECO:0000256" key="6">
    <source>
        <dbReference type="HAMAP-Rule" id="MF_00397"/>
    </source>
</evidence>
<sequence>MMPTTQADGRKTPLPRQIVAWYCEKAYQAMLAEVNLSPKPGLVDRDNCGAHRDMTIEDFYRSARVIYRWLARFMEQGALTLHLRESEVLSVLRPVGLACEEAMFNVTAGVNTHKGTLFSLGLVFAAIGRLYAQRQNISPESICSTVAAFCRGLTERELLKHNGMETAGKRLYRQFGLTGARGQAEAGYPLVIELALPHFKAQQAAGSNPDLALLDTLLLLIASNDDTNVASRGGIEGLEWIKRTAKRLLRQGGMRQAANLPRLQRFDRQCIARNLSPGGSADLLIVTWFLAEISSFNTTPTSL</sequence>
<organism evidence="7 8">
    <name type="scientific">Cedecea lapagei</name>
    <dbReference type="NCBI Taxonomy" id="158823"/>
    <lineage>
        <taxon>Bacteria</taxon>
        <taxon>Pseudomonadati</taxon>
        <taxon>Pseudomonadota</taxon>
        <taxon>Gammaproteobacteria</taxon>
        <taxon>Enterobacterales</taxon>
        <taxon>Enterobacteriaceae</taxon>
        <taxon>Cedecea</taxon>
    </lineage>
</organism>
<comment type="similarity">
    <text evidence="2 6">Belongs to the CitG/MdcB family.</text>
</comment>